<organism evidence="1 2">
    <name type="scientific">Rangifer tarandus platyrhynchus</name>
    <name type="common">Svalbard reindeer</name>
    <dbReference type="NCBI Taxonomy" id="3082113"/>
    <lineage>
        <taxon>Eukaryota</taxon>
        <taxon>Metazoa</taxon>
        <taxon>Chordata</taxon>
        <taxon>Craniata</taxon>
        <taxon>Vertebrata</taxon>
        <taxon>Euteleostomi</taxon>
        <taxon>Mammalia</taxon>
        <taxon>Eutheria</taxon>
        <taxon>Laurasiatheria</taxon>
        <taxon>Artiodactyla</taxon>
        <taxon>Ruminantia</taxon>
        <taxon>Pecora</taxon>
        <taxon>Cervidae</taxon>
        <taxon>Odocoileinae</taxon>
        <taxon>Rangifer</taxon>
    </lineage>
</organism>
<sequence>MGFPGHNQDINRPLIQGPGTESCFLPFLHLELHPCIPWLLGPPPHSNPAASSNGPLLLSSYNLLFLQDFVLTWATQTKQVHSGFPRTRIRTTGSHLWTC</sequence>
<evidence type="ECO:0000313" key="2">
    <source>
        <dbReference type="Proteomes" id="UP001176941"/>
    </source>
</evidence>
<dbReference type="EMBL" id="OX459937">
    <property type="protein sequence ID" value="CAI9152246.1"/>
    <property type="molecule type" value="Genomic_DNA"/>
</dbReference>
<evidence type="ECO:0000313" key="1">
    <source>
        <dbReference type="EMBL" id="CAI9152246.1"/>
    </source>
</evidence>
<reference evidence="1" key="1">
    <citation type="submission" date="2023-04" db="EMBL/GenBank/DDBJ databases">
        <authorList>
            <consortium name="ELIXIR-Norway"/>
        </authorList>
    </citation>
    <scope>NUCLEOTIDE SEQUENCE [LARGE SCALE GENOMIC DNA]</scope>
</reference>
<keyword evidence="2" id="KW-1185">Reference proteome</keyword>
<gene>
    <name evidence="1" type="ORF">MRATA1EN1_LOCUS1208</name>
</gene>
<dbReference type="Proteomes" id="UP001176941">
    <property type="component" value="Chromosome 1"/>
</dbReference>
<name>A0ABN8XSY5_RANTA</name>
<accession>A0ABN8XSY5</accession>
<protein>
    <submittedName>
        <fullName evidence="1">Uncharacterized protein</fullName>
    </submittedName>
</protein>
<proteinExistence type="predicted"/>